<dbReference type="RefSeq" id="WP_073583559.1">
    <property type="nucleotide sequence ID" value="NZ_AP024898.1"/>
</dbReference>
<proteinExistence type="predicted"/>
<dbReference type="Proteomes" id="UP000184600">
    <property type="component" value="Unassembled WGS sequence"/>
</dbReference>
<dbReference type="OrthoDB" id="6555153at2"/>
<keyword evidence="2" id="KW-1185">Reference proteome</keyword>
<dbReference type="EMBL" id="FRFG01000031">
    <property type="protein sequence ID" value="SHO57020.1"/>
    <property type="molecule type" value="Genomic_DNA"/>
</dbReference>
<dbReference type="STRING" id="1117707.VQ7734_02789"/>
<name>A0A1M7YWD0_9VIBR</name>
<dbReference type="Gene3D" id="3.20.20.80">
    <property type="entry name" value="Glycosidases"/>
    <property type="match status" value="1"/>
</dbReference>
<reference evidence="2" key="1">
    <citation type="submission" date="2016-12" db="EMBL/GenBank/DDBJ databases">
        <authorList>
            <person name="Rodrigo-Torres L."/>
            <person name="Arahal R.D."/>
            <person name="Lucena T."/>
        </authorList>
    </citation>
    <scope>NUCLEOTIDE SEQUENCE [LARGE SCALE GENOMIC DNA]</scope>
</reference>
<evidence type="ECO:0000313" key="2">
    <source>
        <dbReference type="Proteomes" id="UP000184600"/>
    </source>
</evidence>
<evidence type="ECO:0000313" key="1">
    <source>
        <dbReference type="EMBL" id="SHO57020.1"/>
    </source>
</evidence>
<dbReference type="AlphaFoldDB" id="A0A1M7YWD0"/>
<organism evidence="1 2">
    <name type="scientific">Vibrio quintilis</name>
    <dbReference type="NCBI Taxonomy" id="1117707"/>
    <lineage>
        <taxon>Bacteria</taxon>
        <taxon>Pseudomonadati</taxon>
        <taxon>Pseudomonadota</taxon>
        <taxon>Gammaproteobacteria</taxon>
        <taxon>Vibrionales</taxon>
        <taxon>Vibrionaceae</taxon>
        <taxon>Vibrio</taxon>
    </lineage>
</organism>
<accession>A0A1M7YWD0</accession>
<dbReference type="InterPro" id="IPR017853">
    <property type="entry name" value="GH"/>
</dbReference>
<dbReference type="SUPFAM" id="SSF51445">
    <property type="entry name" value="(Trans)glycosidases"/>
    <property type="match status" value="1"/>
</dbReference>
<sequence length="253" mass="27821">MSESKKDEYIIGGWTQEIHVQPPVTFTCTMYGMVTNLKELATGTPPKQSWNWSPKTTPAPTVMHGDVMWTYGGAGAVPDEMPAADQLEQMAATCTKGSWAGVDFDNESRMNIDNVIAVMKQLKASDCQTSYTFLAGADYVNSGDSTVQAVSDSGVCDRFVLMCYGGKMWGMDDIKRYVSAAIEKTIEVYGVPAKQVILALTPDGLTAENLDYFLQQVKSHDIGGLFIWNFQLLKPEDLETICTELGISSLEYM</sequence>
<protein>
    <submittedName>
        <fullName evidence="1">Uncharacterized protein</fullName>
    </submittedName>
</protein>
<gene>
    <name evidence="1" type="ORF">VQ7734_02789</name>
</gene>